<evidence type="ECO:0000256" key="7">
    <source>
        <dbReference type="SAM" id="Phobius"/>
    </source>
</evidence>
<evidence type="ECO:0000256" key="4">
    <source>
        <dbReference type="ARBA" id="ARBA00022989"/>
    </source>
</evidence>
<organism evidence="8 9">
    <name type="scientific">Porphyra umbilicalis</name>
    <name type="common">Purple laver</name>
    <name type="synonym">Red alga</name>
    <dbReference type="NCBI Taxonomy" id="2786"/>
    <lineage>
        <taxon>Eukaryota</taxon>
        <taxon>Rhodophyta</taxon>
        <taxon>Bangiophyceae</taxon>
        <taxon>Bangiales</taxon>
        <taxon>Bangiaceae</taxon>
        <taxon>Porphyra</taxon>
    </lineage>
</organism>
<evidence type="ECO:0008006" key="10">
    <source>
        <dbReference type="Google" id="ProtNLM"/>
    </source>
</evidence>
<evidence type="ECO:0000256" key="1">
    <source>
        <dbReference type="ARBA" id="ARBA00004308"/>
    </source>
</evidence>
<keyword evidence="3 7" id="KW-0812">Transmembrane</keyword>
<gene>
    <name evidence="8" type="ORF">BU14_0372s0002</name>
</gene>
<dbReference type="PANTHER" id="PTHR32044">
    <property type="entry name" value="GLUCOMANNAN 4-BETA-MANNOSYLTRANSFERASE 9"/>
    <property type="match status" value="1"/>
</dbReference>
<feature type="region of interest" description="Disordered" evidence="6">
    <location>
        <begin position="740"/>
        <end position="778"/>
    </location>
</feature>
<dbReference type="Gene3D" id="3.90.550.10">
    <property type="entry name" value="Spore Coat Polysaccharide Biosynthesis Protein SpsA, Chain A"/>
    <property type="match status" value="1"/>
</dbReference>
<dbReference type="EMBL" id="KV919014">
    <property type="protein sequence ID" value="OSX73161.1"/>
    <property type="molecule type" value="Genomic_DNA"/>
</dbReference>
<evidence type="ECO:0000313" key="8">
    <source>
        <dbReference type="EMBL" id="OSX73161.1"/>
    </source>
</evidence>
<feature type="transmembrane region" description="Helical" evidence="7">
    <location>
        <begin position="678"/>
        <end position="696"/>
    </location>
</feature>
<feature type="transmembrane region" description="Helical" evidence="7">
    <location>
        <begin position="364"/>
        <end position="387"/>
    </location>
</feature>
<dbReference type="SUPFAM" id="SSF53448">
    <property type="entry name" value="Nucleotide-diphospho-sugar transferases"/>
    <property type="match status" value="1"/>
</dbReference>
<evidence type="ECO:0000313" key="9">
    <source>
        <dbReference type="Proteomes" id="UP000218209"/>
    </source>
</evidence>
<keyword evidence="4 7" id="KW-1133">Transmembrane helix</keyword>
<evidence type="ECO:0000256" key="3">
    <source>
        <dbReference type="ARBA" id="ARBA00022692"/>
    </source>
</evidence>
<dbReference type="PANTHER" id="PTHR32044:SF80">
    <property type="entry name" value="XYLOGLUCAN GLYCOSYLTRANSFERASE 2-RELATED"/>
    <property type="match status" value="1"/>
</dbReference>
<dbReference type="OrthoDB" id="72851at2759"/>
<dbReference type="Proteomes" id="UP000218209">
    <property type="component" value="Unassembled WGS sequence"/>
</dbReference>
<feature type="transmembrane region" description="Helical" evidence="7">
    <location>
        <begin position="399"/>
        <end position="422"/>
    </location>
</feature>
<keyword evidence="5 7" id="KW-0472">Membrane</keyword>
<evidence type="ECO:0000256" key="6">
    <source>
        <dbReference type="SAM" id="MobiDB-lite"/>
    </source>
</evidence>
<keyword evidence="9" id="KW-1185">Reference proteome</keyword>
<dbReference type="InterPro" id="IPR029044">
    <property type="entry name" value="Nucleotide-diphossugar_trans"/>
</dbReference>
<feature type="transmembrane region" description="Helical" evidence="7">
    <location>
        <begin position="338"/>
        <end position="358"/>
    </location>
</feature>
<comment type="subcellular location">
    <subcellularLocation>
        <location evidence="1">Endomembrane system</location>
    </subcellularLocation>
</comment>
<dbReference type="Pfam" id="PF13641">
    <property type="entry name" value="Glyco_tranf_2_3"/>
    <property type="match status" value="1"/>
</dbReference>
<dbReference type="GO" id="GO:0016757">
    <property type="term" value="F:glycosyltransferase activity"/>
    <property type="evidence" value="ECO:0007669"/>
    <property type="project" value="TreeGrafter"/>
</dbReference>
<evidence type="ECO:0000256" key="5">
    <source>
        <dbReference type="ARBA" id="ARBA00023136"/>
    </source>
</evidence>
<feature type="compositionally biased region" description="Low complexity" evidence="6">
    <location>
        <begin position="758"/>
        <end position="778"/>
    </location>
</feature>
<feature type="compositionally biased region" description="Low complexity" evidence="6">
    <location>
        <begin position="589"/>
        <end position="600"/>
    </location>
</feature>
<feature type="region of interest" description="Disordered" evidence="6">
    <location>
        <begin position="577"/>
        <end position="600"/>
    </location>
</feature>
<proteinExistence type="predicted"/>
<sequence>MGDVEGTLFGSALLLNIIYWIITVAQYATSGVFMLFLAHKALMIITYPFITRKDPVPGVLPEDRPFVSIQLPCYNEAAVIRRVIDAACSQEWPHDRLEVHVLDDSNDETTSIAQDAAAYWRSVGVECRVIRRPIRTGYKAGALQWDIDHEVHPDSRFFPVFDADFAPAPDWLPTAMPYFFDAAGVDQTNVSMVQGRWMHLNARRNPLTRLQELILNGHFYIEQVFRSRTDRPWNFNGTAGVWRRAVIEAVGGWEHDTIVEDSDLSIKCFDAGYRGVYVRDLGAPSELPVSIGDYRSQQTRWVKGMGQVFAKRWRTVLTSRDTNAKQKIEFLFHKLPSLTYLATVVFQLYFPLAIFVAVPFSYPWLGVNLGALAVFWLFYTLTLYRTLGLLRALAAQWRVLGVMVLSWGMAPLLSAAFLEGLFSHDATFTRTPKRAATVDTESERTWSMSSAGVRPPCAGARTYGPDEAGLAEYVHGGDLDTPGGVPSLGAGGRVLLSPASLAAAAAASTVARPGEVAAGGAHRAARMPRCVTVASGGVGEAAGDVAFAGTPVDGDAFDEDSTSYTVRTDTAETVTSLASGATSSDELGPPTTAATPTTSVAAGSLSSGASAKAAAADGGARARSRARAPIWTTKFSVLPLFEAALAAWSAFAAVAAIFGLASAPILDPVDGAANTDRAWLVAVVIFGVGSAVGLGWNASSSLGRMGWGFLCDAGRGLGRGAAAISGCCCCGRRRRRRSVHPSAASDNGSVPGEEVSWDAARPAADVGAPGPAAVPAAV</sequence>
<keyword evidence="2" id="KW-0808">Transferase</keyword>
<accession>A0A1X6NX19</accession>
<name>A0A1X6NX19_PORUM</name>
<protein>
    <recommendedName>
        <fullName evidence="10">Glycosyltransferase 2-like domain-containing protein</fullName>
    </recommendedName>
</protein>
<reference evidence="8 9" key="1">
    <citation type="submission" date="2017-03" db="EMBL/GenBank/DDBJ databases">
        <title>WGS assembly of Porphyra umbilicalis.</title>
        <authorList>
            <person name="Brawley S.H."/>
            <person name="Blouin N.A."/>
            <person name="Ficko-Blean E."/>
            <person name="Wheeler G.L."/>
            <person name="Lohr M."/>
            <person name="Goodson H.V."/>
            <person name="Jenkins J.W."/>
            <person name="Blaby-Haas C.E."/>
            <person name="Helliwell K.E."/>
            <person name="Chan C."/>
            <person name="Marriage T."/>
            <person name="Bhattacharya D."/>
            <person name="Klein A.S."/>
            <person name="Badis Y."/>
            <person name="Brodie J."/>
            <person name="Cao Y."/>
            <person name="Collen J."/>
            <person name="Dittami S.M."/>
            <person name="Gachon C.M."/>
            <person name="Green B.R."/>
            <person name="Karpowicz S."/>
            <person name="Kim J.W."/>
            <person name="Kudahl U."/>
            <person name="Lin S."/>
            <person name="Michel G."/>
            <person name="Mittag M."/>
            <person name="Olson B.J."/>
            <person name="Pangilinan J."/>
            <person name="Peng Y."/>
            <person name="Qiu H."/>
            <person name="Shu S."/>
            <person name="Singer J.T."/>
            <person name="Smith A.G."/>
            <person name="Sprecher B.N."/>
            <person name="Wagner V."/>
            <person name="Wang W."/>
            <person name="Wang Z.-Y."/>
            <person name="Yan J."/>
            <person name="Yarish C."/>
            <person name="Zoeuner-Riek S."/>
            <person name="Zhuang Y."/>
            <person name="Zou Y."/>
            <person name="Lindquist E.A."/>
            <person name="Grimwood J."/>
            <person name="Barry K."/>
            <person name="Rokhsar D.S."/>
            <person name="Schmutz J."/>
            <person name="Stiller J.W."/>
            <person name="Grossman A.R."/>
            <person name="Prochnik S.E."/>
        </authorList>
    </citation>
    <scope>NUCLEOTIDE SEQUENCE [LARGE SCALE GENOMIC DNA]</scope>
    <source>
        <strain evidence="8">4086291</strain>
    </source>
</reference>
<feature type="transmembrane region" description="Helical" evidence="7">
    <location>
        <begin position="17"/>
        <end position="38"/>
    </location>
</feature>
<dbReference type="GO" id="GO:0012505">
    <property type="term" value="C:endomembrane system"/>
    <property type="evidence" value="ECO:0007669"/>
    <property type="project" value="UniProtKB-SubCell"/>
</dbReference>
<dbReference type="AlphaFoldDB" id="A0A1X6NX19"/>
<feature type="transmembrane region" description="Helical" evidence="7">
    <location>
        <begin position="645"/>
        <end position="666"/>
    </location>
</feature>
<evidence type="ECO:0000256" key="2">
    <source>
        <dbReference type="ARBA" id="ARBA00022679"/>
    </source>
</evidence>